<dbReference type="Pfam" id="PF08487">
    <property type="entry name" value="VIT"/>
    <property type="match status" value="1"/>
</dbReference>
<dbReference type="VEuPathDB" id="TrichDB:TVAG_381300"/>
<dbReference type="InterPro" id="IPR002035">
    <property type="entry name" value="VWF_A"/>
</dbReference>
<dbReference type="SUPFAM" id="SSF53300">
    <property type="entry name" value="vWA-like"/>
    <property type="match status" value="1"/>
</dbReference>
<dbReference type="STRING" id="5722.A2FKC6"/>
<dbReference type="OrthoDB" id="1729737at2759"/>
<dbReference type="InterPro" id="IPR036465">
    <property type="entry name" value="vWFA_dom_sf"/>
</dbReference>
<dbReference type="EMBL" id="DS113846">
    <property type="protein sequence ID" value="EAX94626.1"/>
    <property type="molecule type" value="Genomic_DNA"/>
</dbReference>
<proteinExistence type="predicted"/>
<dbReference type="PANTHER" id="PTHR45737">
    <property type="entry name" value="VON WILLEBRAND FACTOR A DOMAIN-CONTAINING PROTEIN 5A"/>
    <property type="match status" value="1"/>
</dbReference>
<feature type="domain" description="VIT" evidence="2">
    <location>
        <begin position="1"/>
        <end position="126"/>
    </location>
</feature>
<dbReference type="Proteomes" id="UP000001542">
    <property type="component" value="Unassembled WGS sequence"/>
</dbReference>
<protein>
    <submittedName>
        <fullName evidence="3">von Willebrand factor type A domain containing protein</fullName>
    </submittedName>
</protein>
<reference evidence="3" key="1">
    <citation type="submission" date="2006-10" db="EMBL/GenBank/DDBJ databases">
        <authorList>
            <person name="Amadeo P."/>
            <person name="Zhao Q."/>
            <person name="Wortman J."/>
            <person name="Fraser-Liggett C."/>
            <person name="Carlton J."/>
        </authorList>
    </citation>
    <scope>NUCLEOTIDE SEQUENCE</scope>
    <source>
        <strain evidence="3">G3</strain>
    </source>
</reference>
<dbReference type="KEGG" id="tva:4752366"/>
<dbReference type="PROSITE" id="PS51468">
    <property type="entry name" value="VIT"/>
    <property type="match status" value="1"/>
</dbReference>
<dbReference type="InterPro" id="IPR013694">
    <property type="entry name" value="VIT"/>
</dbReference>
<evidence type="ECO:0000313" key="3">
    <source>
        <dbReference type="EMBL" id="EAX94626.1"/>
    </source>
</evidence>
<sequence length="667" mass="76613">MIGKFITSECYDGLDFESLDIIGFQYNTLLNFQIKQVLKNNSYTDVGYSFPVENKSAISNILFVIGDKEIRPQLRISEEASKEYQESKEKGYLSVLGYSLSENAIIFNFGNLPIDTKIEVHYTISYLATINNQGFFFRFPIASKDQYGYDSSLPNTISFSLKIKTDKNIRKIEANNSAIINEIDKHNASINLNEFESSIFVQTLISDQDKCTAVSSDDYIAVSVYKEFISKRNDYECLSDYFFVIDCSGSMEGKLIDKAVKCMRLMLQSLPMKCRFSIYCFGYNFRQLLPIVEYNNENVLLAMNLIKNIKANMGGTNIYNPLKDIFSQDGMLKKIFLLTDGEVDNSEEIINLVEKNKAFGNIYTVGIGSGADPGLIRNLAEVTNGKWTYVLDNENFNVKLISLLSSSIDGNSVGITIHTKETIAETIPSKPYPLRSNISQDYFVKAPFCEHVLISSEEFDLLIPVMKIEDNFGMKCLFTKMIIHEYEAYLRTHNDEAMKKKCIDLSISSKIPCKYTHYIGSIPENVLQIVSEFWKDQERFDYCVEPSKEEYEMMQDKFMNEHMAQSQEPNNEQKNIEIVDDRNEIEKQNIDGSWDKFDTIDSDIKDKYGEKVAATVAAILYILRKPKKQVDELSLVLKKAYSFLHIQVKEINWEEIIKNKLKINYKE</sequence>
<dbReference type="InParanoid" id="A2FKC6"/>
<organism evidence="3 4">
    <name type="scientific">Trichomonas vaginalis (strain ATCC PRA-98 / G3)</name>
    <dbReference type="NCBI Taxonomy" id="412133"/>
    <lineage>
        <taxon>Eukaryota</taxon>
        <taxon>Metamonada</taxon>
        <taxon>Parabasalia</taxon>
        <taxon>Trichomonadida</taxon>
        <taxon>Trichomonadidae</taxon>
        <taxon>Trichomonas</taxon>
    </lineage>
</organism>
<evidence type="ECO:0000259" key="1">
    <source>
        <dbReference type="PROSITE" id="PS50234"/>
    </source>
</evidence>
<dbReference type="Pfam" id="PF13768">
    <property type="entry name" value="VWA_3"/>
    <property type="match status" value="1"/>
</dbReference>
<reference evidence="3" key="2">
    <citation type="journal article" date="2007" name="Science">
        <title>Draft genome sequence of the sexually transmitted pathogen Trichomonas vaginalis.</title>
        <authorList>
            <person name="Carlton J.M."/>
            <person name="Hirt R.P."/>
            <person name="Silva J.C."/>
            <person name="Delcher A.L."/>
            <person name="Schatz M."/>
            <person name="Zhao Q."/>
            <person name="Wortman J.R."/>
            <person name="Bidwell S.L."/>
            <person name="Alsmark U.C.M."/>
            <person name="Besteiro S."/>
            <person name="Sicheritz-Ponten T."/>
            <person name="Noel C.J."/>
            <person name="Dacks J.B."/>
            <person name="Foster P.G."/>
            <person name="Simillion C."/>
            <person name="Van de Peer Y."/>
            <person name="Miranda-Saavedra D."/>
            <person name="Barton G.J."/>
            <person name="Westrop G.D."/>
            <person name="Mueller S."/>
            <person name="Dessi D."/>
            <person name="Fiori P.L."/>
            <person name="Ren Q."/>
            <person name="Paulsen I."/>
            <person name="Zhang H."/>
            <person name="Bastida-Corcuera F.D."/>
            <person name="Simoes-Barbosa A."/>
            <person name="Brown M.T."/>
            <person name="Hayes R.D."/>
            <person name="Mukherjee M."/>
            <person name="Okumura C.Y."/>
            <person name="Schneider R."/>
            <person name="Smith A.J."/>
            <person name="Vanacova S."/>
            <person name="Villalvazo M."/>
            <person name="Haas B.J."/>
            <person name="Pertea M."/>
            <person name="Feldblyum T.V."/>
            <person name="Utterback T.R."/>
            <person name="Shu C.L."/>
            <person name="Osoegawa K."/>
            <person name="de Jong P.J."/>
            <person name="Hrdy I."/>
            <person name="Horvathova L."/>
            <person name="Zubacova Z."/>
            <person name="Dolezal P."/>
            <person name="Malik S.B."/>
            <person name="Logsdon J.M. Jr."/>
            <person name="Henze K."/>
            <person name="Gupta A."/>
            <person name="Wang C.C."/>
            <person name="Dunne R.L."/>
            <person name="Upcroft J.A."/>
            <person name="Upcroft P."/>
            <person name="White O."/>
            <person name="Salzberg S.L."/>
            <person name="Tang P."/>
            <person name="Chiu C.-H."/>
            <person name="Lee Y.-S."/>
            <person name="Embley T.M."/>
            <person name="Coombs G.H."/>
            <person name="Mottram J.C."/>
            <person name="Tachezy J."/>
            <person name="Fraser-Liggett C.M."/>
            <person name="Johnson P.J."/>
        </authorList>
    </citation>
    <scope>NUCLEOTIDE SEQUENCE [LARGE SCALE GENOMIC DNA]</scope>
    <source>
        <strain evidence="3">G3</strain>
    </source>
</reference>
<dbReference type="eggNOG" id="ENOG502QRPK">
    <property type="taxonomic scope" value="Eukaryota"/>
</dbReference>
<feature type="domain" description="VWFA" evidence="1">
    <location>
        <begin position="240"/>
        <end position="408"/>
    </location>
</feature>
<dbReference type="SMR" id="A2FKC6"/>
<dbReference type="SMART" id="SM00327">
    <property type="entry name" value="VWA"/>
    <property type="match status" value="1"/>
</dbReference>
<dbReference type="PANTHER" id="PTHR45737:SF6">
    <property type="entry name" value="VON WILLEBRAND FACTOR A DOMAIN-CONTAINING PROTEIN 5A"/>
    <property type="match status" value="1"/>
</dbReference>
<keyword evidence="4" id="KW-1185">Reference proteome</keyword>
<accession>A2FKC6</accession>
<dbReference type="VEuPathDB" id="TrichDB:TVAGG3_0776700"/>
<dbReference type="PROSITE" id="PS50234">
    <property type="entry name" value="VWFA"/>
    <property type="match status" value="1"/>
</dbReference>
<name>A2FKC6_TRIV3</name>
<evidence type="ECO:0000313" key="4">
    <source>
        <dbReference type="Proteomes" id="UP000001542"/>
    </source>
</evidence>
<dbReference type="AlphaFoldDB" id="A2FKC6"/>
<dbReference type="Gene3D" id="3.40.50.410">
    <property type="entry name" value="von Willebrand factor, type A domain"/>
    <property type="match status" value="1"/>
</dbReference>
<dbReference type="RefSeq" id="XP_001307556.1">
    <property type="nucleotide sequence ID" value="XM_001307555.1"/>
</dbReference>
<gene>
    <name evidence="3" type="ORF">TVAG_381300</name>
</gene>
<evidence type="ECO:0000259" key="2">
    <source>
        <dbReference type="PROSITE" id="PS51468"/>
    </source>
</evidence>